<evidence type="ECO:0000313" key="1">
    <source>
        <dbReference type="EMBL" id="QHL89156.1"/>
    </source>
</evidence>
<sequence length="154" mass="18037">MKRYQYLILIALLAGCKQKKNDANSLEEFQFPQRREINLDYGHLTAFTELDSLKVGDYYRAKVFLAHRHLVYDSDSIEPIIRYQYKDSIPWDSLYNHGTLAEVLNDTAYIKFPVSDGGFRRGSTDRQDWWATIQIPRPSGDTIFYLKHGIIIKK</sequence>
<evidence type="ECO:0000313" key="2">
    <source>
        <dbReference type="Proteomes" id="UP000464214"/>
    </source>
</evidence>
<accession>A0A6P1P4A4</accession>
<dbReference type="PROSITE" id="PS51257">
    <property type="entry name" value="PROKAR_LIPOPROTEIN"/>
    <property type="match status" value="1"/>
</dbReference>
<gene>
    <name evidence="1" type="ORF">GU926_17645</name>
</gene>
<dbReference type="AlphaFoldDB" id="A0A6P1P4A4"/>
<organism evidence="1 2">
    <name type="scientific">Nibribacter ruber</name>
    <dbReference type="NCBI Taxonomy" id="2698458"/>
    <lineage>
        <taxon>Bacteria</taxon>
        <taxon>Pseudomonadati</taxon>
        <taxon>Bacteroidota</taxon>
        <taxon>Cytophagia</taxon>
        <taxon>Cytophagales</taxon>
        <taxon>Hymenobacteraceae</taxon>
        <taxon>Nibribacter</taxon>
    </lineage>
</organism>
<dbReference type="Proteomes" id="UP000464214">
    <property type="component" value="Chromosome"/>
</dbReference>
<protein>
    <submittedName>
        <fullName evidence="1">Uncharacterized protein</fullName>
    </submittedName>
</protein>
<reference evidence="1 2" key="1">
    <citation type="submission" date="2020-01" db="EMBL/GenBank/DDBJ databases">
        <authorList>
            <person name="Kim M."/>
        </authorList>
    </citation>
    <scope>NUCLEOTIDE SEQUENCE [LARGE SCALE GENOMIC DNA]</scope>
    <source>
        <strain evidence="1 2">BT10</strain>
    </source>
</reference>
<keyword evidence="2" id="KW-1185">Reference proteome</keyword>
<name>A0A6P1P4A4_9BACT</name>
<proteinExistence type="predicted"/>
<dbReference type="KEGG" id="nib:GU926_17645"/>
<dbReference type="RefSeq" id="WP_160694240.1">
    <property type="nucleotide sequence ID" value="NZ_CP047897.1"/>
</dbReference>
<dbReference type="EMBL" id="CP047897">
    <property type="protein sequence ID" value="QHL89156.1"/>
    <property type="molecule type" value="Genomic_DNA"/>
</dbReference>